<dbReference type="Proteomes" id="UP000509335">
    <property type="component" value="Chromosome"/>
</dbReference>
<evidence type="ECO:0000313" key="1">
    <source>
        <dbReference type="EMBL" id="QLD24215.1"/>
    </source>
</evidence>
<name>A0A7H8XHI2_9ACTN</name>
<dbReference type="AlphaFoldDB" id="A0A7H8XHI2"/>
<proteinExistence type="predicted"/>
<evidence type="ECO:0000313" key="2">
    <source>
        <dbReference type="Proteomes" id="UP000509335"/>
    </source>
</evidence>
<gene>
    <name evidence="1" type="ORF">HXZ27_08290</name>
</gene>
<sequence length="61" mass="6845">MVPMPLSGKLADPQFRRDRARRARAAQQSPDFYIAQLAKAELTDEHRARLALLLGVNRDAA</sequence>
<protein>
    <submittedName>
        <fullName evidence="1">Uncharacterized protein</fullName>
    </submittedName>
</protein>
<organism evidence="1 2">
    <name type="scientific">Micromonospora carbonacea</name>
    <dbReference type="NCBI Taxonomy" id="47853"/>
    <lineage>
        <taxon>Bacteria</taxon>
        <taxon>Bacillati</taxon>
        <taxon>Actinomycetota</taxon>
        <taxon>Actinomycetes</taxon>
        <taxon>Micromonosporales</taxon>
        <taxon>Micromonosporaceae</taxon>
        <taxon>Micromonospora</taxon>
    </lineage>
</organism>
<accession>A0A7H8XHI2</accession>
<dbReference type="KEGG" id="mcab:HXZ27_08290"/>
<reference evidence="1 2" key="1">
    <citation type="submission" date="2020-07" db="EMBL/GenBank/DDBJ databases">
        <title>A bifunctional nitrone conjugated secondary metabolite targeting the ribosome.</title>
        <authorList>
            <person name="Limbrick E.M."/>
            <person name="Graf M."/>
            <person name="Derewacz D.K."/>
            <person name="Nguyen F."/>
            <person name="Spraggins J.M."/>
            <person name="Wieland M."/>
            <person name="Ynigez-Gutierrez A.E."/>
            <person name="Reisman B.J."/>
            <person name="Zinshteyn B."/>
            <person name="McCulloch K."/>
            <person name="Iverson T.M."/>
            <person name="Green R."/>
            <person name="Wilson D.N."/>
            <person name="Bachmann B.O."/>
        </authorList>
    </citation>
    <scope>NUCLEOTIDE SEQUENCE [LARGE SCALE GENOMIC DNA]</scope>
    <source>
        <strain evidence="2">aurantiaca</strain>
    </source>
</reference>
<dbReference type="EMBL" id="CP058322">
    <property type="protein sequence ID" value="QLD24215.1"/>
    <property type="molecule type" value="Genomic_DNA"/>
</dbReference>